<protein>
    <submittedName>
        <fullName evidence="2">Uncharacterized protein</fullName>
    </submittedName>
</protein>
<gene>
    <name evidence="2" type="ORF">GQ43DRAFT_263870</name>
</gene>
<comment type="caution">
    <text evidence="2">The sequence shown here is derived from an EMBL/GenBank/DDBJ whole genome shotgun (WGS) entry which is preliminary data.</text>
</comment>
<evidence type="ECO:0000313" key="3">
    <source>
        <dbReference type="Proteomes" id="UP000799536"/>
    </source>
</evidence>
<evidence type="ECO:0000256" key="1">
    <source>
        <dbReference type="SAM" id="MobiDB-lite"/>
    </source>
</evidence>
<dbReference type="Proteomes" id="UP000799536">
    <property type="component" value="Unassembled WGS sequence"/>
</dbReference>
<evidence type="ECO:0000313" key="2">
    <source>
        <dbReference type="EMBL" id="KAF2203490.1"/>
    </source>
</evidence>
<dbReference type="EMBL" id="ML993902">
    <property type="protein sequence ID" value="KAF2203490.1"/>
    <property type="molecule type" value="Genomic_DNA"/>
</dbReference>
<keyword evidence="3" id="KW-1185">Reference proteome</keyword>
<sequence length="147" mass="16834">MTIRLSDSFELPHPAHPQNHFHQVPHTNDIHSHGMRRTVQHSTLLSRPPPPLHLADEPPHQVSDVQVHRVPASVCTPHIPHPVKVVLYRTHPRHSTVASGHTYGTLTGLGRLYRYINLLSVMIDIAVPALTTKAYQFVDLWERYWPR</sequence>
<accession>A0A9P4JQT5</accession>
<proteinExistence type="predicted"/>
<organism evidence="2 3">
    <name type="scientific">Delitschia confertaspora ATCC 74209</name>
    <dbReference type="NCBI Taxonomy" id="1513339"/>
    <lineage>
        <taxon>Eukaryota</taxon>
        <taxon>Fungi</taxon>
        <taxon>Dikarya</taxon>
        <taxon>Ascomycota</taxon>
        <taxon>Pezizomycotina</taxon>
        <taxon>Dothideomycetes</taxon>
        <taxon>Pleosporomycetidae</taxon>
        <taxon>Pleosporales</taxon>
        <taxon>Delitschiaceae</taxon>
        <taxon>Delitschia</taxon>
    </lineage>
</organism>
<reference evidence="2" key="1">
    <citation type="journal article" date="2020" name="Stud. Mycol.">
        <title>101 Dothideomycetes genomes: a test case for predicting lifestyles and emergence of pathogens.</title>
        <authorList>
            <person name="Haridas S."/>
            <person name="Albert R."/>
            <person name="Binder M."/>
            <person name="Bloem J."/>
            <person name="Labutti K."/>
            <person name="Salamov A."/>
            <person name="Andreopoulos B."/>
            <person name="Baker S."/>
            <person name="Barry K."/>
            <person name="Bills G."/>
            <person name="Bluhm B."/>
            <person name="Cannon C."/>
            <person name="Castanera R."/>
            <person name="Culley D."/>
            <person name="Daum C."/>
            <person name="Ezra D."/>
            <person name="Gonzalez J."/>
            <person name="Henrissat B."/>
            <person name="Kuo A."/>
            <person name="Liang C."/>
            <person name="Lipzen A."/>
            <person name="Lutzoni F."/>
            <person name="Magnuson J."/>
            <person name="Mondo S."/>
            <person name="Nolan M."/>
            <person name="Ohm R."/>
            <person name="Pangilinan J."/>
            <person name="Park H.-J."/>
            <person name="Ramirez L."/>
            <person name="Alfaro M."/>
            <person name="Sun H."/>
            <person name="Tritt A."/>
            <person name="Yoshinaga Y."/>
            <person name="Zwiers L.-H."/>
            <person name="Turgeon B."/>
            <person name="Goodwin S."/>
            <person name="Spatafora J."/>
            <person name="Crous P."/>
            <person name="Grigoriev I."/>
        </authorList>
    </citation>
    <scope>NUCLEOTIDE SEQUENCE</scope>
    <source>
        <strain evidence="2">ATCC 74209</strain>
    </source>
</reference>
<dbReference type="AlphaFoldDB" id="A0A9P4JQT5"/>
<name>A0A9P4JQT5_9PLEO</name>
<feature type="region of interest" description="Disordered" evidence="1">
    <location>
        <begin position="1"/>
        <end position="25"/>
    </location>
</feature>